<keyword evidence="1" id="KW-0175">Coiled coil</keyword>
<feature type="compositionally biased region" description="Polar residues" evidence="2">
    <location>
        <begin position="274"/>
        <end position="296"/>
    </location>
</feature>
<dbReference type="Proteomes" id="UP001161247">
    <property type="component" value="Chromosome 9"/>
</dbReference>
<feature type="region of interest" description="Disordered" evidence="2">
    <location>
        <begin position="253"/>
        <end position="321"/>
    </location>
</feature>
<evidence type="ECO:0000256" key="2">
    <source>
        <dbReference type="SAM" id="MobiDB-lite"/>
    </source>
</evidence>
<keyword evidence="4" id="KW-1185">Reference proteome</keyword>
<evidence type="ECO:0000313" key="3">
    <source>
        <dbReference type="EMBL" id="CAI9117450.1"/>
    </source>
</evidence>
<feature type="compositionally biased region" description="Low complexity" evidence="2">
    <location>
        <begin position="297"/>
        <end position="307"/>
    </location>
</feature>
<reference evidence="3" key="1">
    <citation type="submission" date="2023-03" db="EMBL/GenBank/DDBJ databases">
        <authorList>
            <person name="Julca I."/>
        </authorList>
    </citation>
    <scope>NUCLEOTIDE SEQUENCE</scope>
</reference>
<feature type="coiled-coil region" evidence="1">
    <location>
        <begin position="19"/>
        <end position="46"/>
    </location>
</feature>
<protein>
    <submittedName>
        <fullName evidence="3">OLC1v1018848C1</fullName>
    </submittedName>
</protein>
<organism evidence="3 4">
    <name type="scientific">Oldenlandia corymbosa var. corymbosa</name>
    <dbReference type="NCBI Taxonomy" id="529605"/>
    <lineage>
        <taxon>Eukaryota</taxon>
        <taxon>Viridiplantae</taxon>
        <taxon>Streptophyta</taxon>
        <taxon>Embryophyta</taxon>
        <taxon>Tracheophyta</taxon>
        <taxon>Spermatophyta</taxon>
        <taxon>Magnoliopsida</taxon>
        <taxon>eudicotyledons</taxon>
        <taxon>Gunneridae</taxon>
        <taxon>Pentapetalae</taxon>
        <taxon>asterids</taxon>
        <taxon>lamiids</taxon>
        <taxon>Gentianales</taxon>
        <taxon>Rubiaceae</taxon>
        <taxon>Rubioideae</taxon>
        <taxon>Spermacoceae</taxon>
        <taxon>Hedyotis-Oldenlandia complex</taxon>
        <taxon>Oldenlandia</taxon>
    </lineage>
</organism>
<name>A0AAV1ECM6_OLDCO</name>
<gene>
    <name evidence="3" type="ORF">OLC1_LOCUS23507</name>
</gene>
<evidence type="ECO:0000256" key="1">
    <source>
        <dbReference type="SAM" id="Coils"/>
    </source>
</evidence>
<dbReference type="AlphaFoldDB" id="A0AAV1ECM6"/>
<sequence>MTRSKSSYGELAKELSLPVDELIVRLETLEERFRDLDAKIESKATEYDAKVAEFRSGFTENETRFRHDLEKKLLELIKISKNRNQEKAPIIESIPPATSGQEAAAYSDQSGSVKGSTQIIVRERSFNSSGQFNSGEERFCPTTAIHVNTVREGRETGPRANELLLGGNNPEEWLRKCRKYFLLHRISEAEKVEAVELFLDGKADTWFQGIKSIHAVFNIALYQEQNLPVLSKINWKDLGQNCFDFVASSVPESTLHPASSGDKGNRGSGMQVEGSVSSVQGNGTCTSNVNHQVGVSNQSNKENNNPNGAVNGIIKFNGHKNPRNRYMKKLVPQKFNIGPTMDCVTDVENSTNQVIIRTAR</sequence>
<dbReference type="EMBL" id="OX459126">
    <property type="protein sequence ID" value="CAI9117450.1"/>
    <property type="molecule type" value="Genomic_DNA"/>
</dbReference>
<evidence type="ECO:0000313" key="4">
    <source>
        <dbReference type="Proteomes" id="UP001161247"/>
    </source>
</evidence>
<accession>A0AAV1ECM6</accession>
<proteinExistence type="predicted"/>